<dbReference type="EMBL" id="PZKG01000040">
    <property type="protein sequence ID" value="PTE21743.1"/>
    <property type="molecule type" value="Genomic_DNA"/>
</dbReference>
<evidence type="ECO:0000313" key="2">
    <source>
        <dbReference type="Proteomes" id="UP000241010"/>
    </source>
</evidence>
<accession>A0A2T4JVF4</accession>
<sequence>MAMTAEDIQRRSDLGCDIMLEGMAAIRNISGALRAWDLKEDAQRLKAINSIAEALYTFDIRSEVAMGVTRDTLRRLCAEMPELAGMCPVAAAWADGSGQVD</sequence>
<organism evidence="1 2">
    <name type="scientific">Cereibacter changlensis JA139</name>
    <dbReference type="NCBI Taxonomy" id="1188249"/>
    <lineage>
        <taxon>Bacteria</taxon>
        <taxon>Pseudomonadati</taxon>
        <taxon>Pseudomonadota</taxon>
        <taxon>Alphaproteobacteria</taxon>
        <taxon>Rhodobacterales</taxon>
        <taxon>Paracoccaceae</taxon>
        <taxon>Cereibacter</taxon>
    </lineage>
</organism>
<comment type="caution">
    <text evidence="1">The sequence shown here is derived from an EMBL/GenBank/DDBJ whole genome shotgun (WGS) entry which is preliminary data.</text>
</comment>
<name>A0A2T4JVF4_9RHOB</name>
<protein>
    <submittedName>
        <fullName evidence="1">Uncharacterized protein</fullName>
    </submittedName>
</protein>
<keyword evidence="2" id="KW-1185">Reference proteome</keyword>
<proteinExistence type="predicted"/>
<dbReference type="Proteomes" id="UP000241010">
    <property type="component" value="Unassembled WGS sequence"/>
</dbReference>
<dbReference type="AlphaFoldDB" id="A0A2T4JVF4"/>
<evidence type="ECO:0000313" key="1">
    <source>
        <dbReference type="EMBL" id="PTE21743.1"/>
    </source>
</evidence>
<reference evidence="1 2" key="1">
    <citation type="submission" date="2018-03" db="EMBL/GenBank/DDBJ databases">
        <title>Cereibacter changlensis.</title>
        <authorList>
            <person name="Meyer T.E."/>
            <person name="Miller S."/>
            <person name="Lodha T."/>
            <person name="Gandham S."/>
            <person name="Chintalapati S."/>
            <person name="Chintalapati V.R."/>
        </authorList>
    </citation>
    <scope>NUCLEOTIDE SEQUENCE [LARGE SCALE GENOMIC DNA]</scope>
    <source>
        <strain evidence="1 2">JA139</strain>
    </source>
</reference>
<gene>
    <name evidence="1" type="ORF">C5F48_10740</name>
</gene>